<dbReference type="PRINTS" id="PR00463">
    <property type="entry name" value="EP450I"/>
</dbReference>
<evidence type="ECO:0000313" key="10">
    <source>
        <dbReference type="Proteomes" id="UP001265746"/>
    </source>
</evidence>
<evidence type="ECO:0000256" key="5">
    <source>
        <dbReference type="ARBA" id="ARBA00023002"/>
    </source>
</evidence>
<proteinExistence type="inferred from homology"/>
<keyword evidence="6 8" id="KW-0408">Iron</keyword>
<evidence type="ECO:0000256" key="4">
    <source>
        <dbReference type="ARBA" id="ARBA00022723"/>
    </source>
</evidence>
<accession>A0AAD9SS51</accession>
<comment type="caution">
    <text evidence="9">The sequence shown here is derived from an EMBL/GenBank/DDBJ whole genome shotgun (WGS) entry which is preliminary data.</text>
</comment>
<dbReference type="AlphaFoldDB" id="A0AAD9SS51"/>
<dbReference type="GO" id="GO:0020037">
    <property type="term" value="F:heme binding"/>
    <property type="evidence" value="ECO:0007669"/>
    <property type="project" value="InterPro"/>
</dbReference>
<evidence type="ECO:0000256" key="7">
    <source>
        <dbReference type="ARBA" id="ARBA00023033"/>
    </source>
</evidence>
<evidence type="ECO:0000313" key="9">
    <source>
        <dbReference type="EMBL" id="KAK2614692.1"/>
    </source>
</evidence>
<sequence length="501" mass="56803">MDIAVLHNMSLLQAGLALVSLSVLLYLVTAIHSWYRLRHIPGPFFGRFSYLYLAYLQQSGRQYYIYRDELTKFGHLVRVGPNELTTDDPDVLRRLTSARAQYTRDAWYTGGRWNPYTYSMFTTLDTRAHDDIKAKTAIGYGDKNSALEPGVDAQITSFVGVVRNKYLNGAKLLDFGTLTSYFTMDVITKAGFGEAFGYLEKEEDLFDFLAGVRDNWQFMGITLDVPWLRDILYSSVFLKLLGPRMTDEKGLGKLMKVGHDVIEKRMAKPKSARVDDMLGSFLSHGLTQDQCENEALFMIVAGSETTASVIRVTVLHILSAPMVYHRLKNEVKEAIKDGRVSHQPIKIEEAKRLPYLQAVIYEGMRMRSPAPGLYPKVVPAGGDTLCGKFVPEGTAIGMNTSAMLASTRHFGEDANLFRPERFLEVDDLKRSEMQRNVELIFGNGRWMCAGRPVAFMELNKIFFELFRNFDLQLAHPMTPWDSASWPVWVDENMELKVTESA</sequence>
<evidence type="ECO:0000256" key="8">
    <source>
        <dbReference type="PIRSR" id="PIRSR602401-1"/>
    </source>
</evidence>
<dbReference type="Pfam" id="PF00067">
    <property type="entry name" value="p450"/>
    <property type="match status" value="1"/>
</dbReference>
<evidence type="ECO:0000256" key="1">
    <source>
        <dbReference type="ARBA" id="ARBA00001971"/>
    </source>
</evidence>
<keyword evidence="7" id="KW-0503">Monooxygenase</keyword>
<comment type="cofactor">
    <cofactor evidence="1 8">
        <name>heme</name>
        <dbReference type="ChEBI" id="CHEBI:30413"/>
    </cofactor>
</comment>
<dbReference type="EMBL" id="JAUJFL010000001">
    <property type="protein sequence ID" value="KAK2614692.1"/>
    <property type="molecule type" value="Genomic_DNA"/>
</dbReference>
<dbReference type="CDD" id="cd11060">
    <property type="entry name" value="CYP57A1-like"/>
    <property type="match status" value="1"/>
</dbReference>
<evidence type="ECO:0000256" key="6">
    <source>
        <dbReference type="ARBA" id="ARBA00023004"/>
    </source>
</evidence>
<feature type="binding site" description="axial binding residue" evidence="8">
    <location>
        <position position="448"/>
    </location>
    <ligand>
        <name>heme</name>
        <dbReference type="ChEBI" id="CHEBI:30413"/>
    </ligand>
    <ligandPart>
        <name>Fe</name>
        <dbReference type="ChEBI" id="CHEBI:18248"/>
    </ligandPart>
</feature>
<dbReference type="SUPFAM" id="SSF48264">
    <property type="entry name" value="Cytochrome P450"/>
    <property type="match status" value="1"/>
</dbReference>
<dbReference type="PANTHER" id="PTHR24305:SF77">
    <property type="entry name" value="CYTOCHROME P450 MONOOXYGENASE"/>
    <property type="match status" value="1"/>
</dbReference>
<keyword evidence="3 8" id="KW-0349">Heme</keyword>
<dbReference type="PANTHER" id="PTHR24305">
    <property type="entry name" value="CYTOCHROME P450"/>
    <property type="match status" value="1"/>
</dbReference>
<name>A0AAD9SS51_PHOAM</name>
<comment type="similarity">
    <text evidence="2">Belongs to the cytochrome P450 family.</text>
</comment>
<evidence type="ECO:0000256" key="3">
    <source>
        <dbReference type="ARBA" id="ARBA00022617"/>
    </source>
</evidence>
<keyword evidence="4 8" id="KW-0479">Metal-binding</keyword>
<protein>
    <submittedName>
        <fullName evidence="9">Uncharacterized protein</fullName>
    </submittedName>
</protein>
<dbReference type="InterPro" id="IPR001128">
    <property type="entry name" value="Cyt_P450"/>
</dbReference>
<dbReference type="InterPro" id="IPR050121">
    <property type="entry name" value="Cytochrome_P450_monoxygenase"/>
</dbReference>
<dbReference type="GO" id="GO:0005506">
    <property type="term" value="F:iron ion binding"/>
    <property type="evidence" value="ECO:0007669"/>
    <property type="project" value="InterPro"/>
</dbReference>
<dbReference type="GO" id="GO:0004497">
    <property type="term" value="F:monooxygenase activity"/>
    <property type="evidence" value="ECO:0007669"/>
    <property type="project" value="UniProtKB-KW"/>
</dbReference>
<evidence type="ECO:0000256" key="2">
    <source>
        <dbReference type="ARBA" id="ARBA00010617"/>
    </source>
</evidence>
<dbReference type="Proteomes" id="UP001265746">
    <property type="component" value="Unassembled WGS sequence"/>
</dbReference>
<dbReference type="Gene3D" id="1.10.630.10">
    <property type="entry name" value="Cytochrome P450"/>
    <property type="match status" value="1"/>
</dbReference>
<reference evidence="9" key="1">
    <citation type="submission" date="2023-06" db="EMBL/GenBank/DDBJ databases">
        <authorList>
            <person name="Noh H."/>
        </authorList>
    </citation>
    <scope>NUCLEOTIDE SEQUENCE</scope>
    <source>
        <strain evidence="9">DUCC20226</strain>
    </source>
</reference>
<dbReference type="GO" id="GO:0016705">
    <property type="term" value="F:oxidoreductase activity, acting on paired donors, with incorporation or reduction of molecular oxygen"/>
    <property type="evidence" value="ECO:0007669"/>
    <property type="project" value="InterPro"/>
</dbReference>
<dbReference type="PRINTS" id="PR00385">
    <property type="entry name" value="P450"/>
</dbReference>
<dbReference type="InterPro" id="IPR036396">
    <property type="entry name" value="Cyt_P450_sf"/>
</dbReference>
<gene>
    <name evidence="9" type="ORF">N8I77_001497</name>
</gene>
<keyword evidence="5" id="KW-0560">Oxidoreductase</keyword>
<keyword evidence="10" id="KW-1185">Reference proteome</keyword>
<dbReference type="InterPro" id="IPR002401">
    <property type="entry name" value="Cyt_P450_E_grp-I"/>
</dbReference>
<organism evidence="9 10">
    <name type="scientific">Phomopsis amygdali</name>
    <name type="common">Fusicoccum amygdali</name>
    <dbReference type="NCBI Taxonomy" id="1214568"/>
    <lineage>
        <taxon>Eukaryota</taxon>
        <taxon>Fungi</taxon>
        <taxon>Dikarya</taxon>
        <taxon>Ascomycota</taxon>
        <taxon>Pezizomycotina</taxon>
        <taxon>Sordariomycetes</taxon>
        <taxon>Sordariomycetidae</taxon>
        <taxon>Diaporthales</taxon>
        <taxon>Diaporthaceae</taxon>
        <taxon>Diaporthe</taxon>
    </lineage>
</organism>